<gene>
    <name evidence="1" type="ORF">D5039_04950</name>
</gene>
<dbReference type="Proteomes" id="UP001208935">
    <property type="component" value="Unassembled WGS sequence"/>
</dbReference>
<evidence type="ECO:0000313" key="1">
    <source>
        <dbReference type="EMBL" id="MCW5320552.1"/>
    </source>
</evidence>
<reference evidence="2" key="1">
    <citation type="submission" date="2023-07" db="EMBL/GenBank/DDBJ databases">
        <title>Verminephrobacter genomes.</title>
        <authorList>
            <person name="Lund M.B."/>
        </authorList>
    </citation>
    <scope>NUCLEOTIDE SEQUENCE [LARGE SCALE GENOMIC DNA]</scope>
    <source>
        <strain evidence="2">AtM5-05</strain>
    </source>
</reference>
<comment type="caution">
    <text evidence="1">The sequence shown here is derived from an EMBL/GenBank/DDBJ whole genome shotgun (WGS) entry which is preliminary data.</text>
</comment>
<evidence type="ECO:0000313" key="2">
    <source>
        <dbReference type="Proteomes" id="UP001208935"/>
    </source>
</evidence>
<protein>
    <submittedName>
        <fullName evidence="1">Uncharacterized protein</fullName>
    </submittedName>
</protein>
<sequence>MATPIEQTTQAYSLQLPHPSNNLDDDILRLREALQGIDTALQGLATGLARAATNENMVAGMSTLSTAVNGKQATLVSGNNIKTINANSLLGTGDLLLMPKRFSVTRIQTNTQAQIFQGYEFTASLDLTLPISPTDGDWVLVIDRSNTTTARLIGNVEGGTNFEINVKNAAFFVIYKTTCWRAIVS</sequence>
<name>A0ABT3KQF3_9BURK</name>
<proteinExistence type="predicted"/>
<dbReference type="EMBL" id="QZCW01000001">
    <property type="protein sequence ID" value="MCW5320552.1"/>
    <property type="molecule type" value="Genomic_DNA"/>
</dbReference>
<keyword evidence="2" id="KW-1185">Reference proteome</keyword>
<accession>A0ABT3KQF3</accession>
<organism evidence="1 2">
    <name type="scientific">Verminephrobacter aporrectodeae subsp. tuberculatae</name>
    <dbReference type="NCBI Taxonomy" id="1110392"/>
    <lineage>
        <taxon>Bacteria</taxon>
        <taxon>Pseudomonadati</taxon>
        <taxon>Pseudomonadota</taxon>
        <taxon>Betaproteobacteria</taxon>
        <taxon>Burkholderiales</taxon>
        <taxon>Comamonadaceae</taxon>
        <taxon>Verminephrobacter</taxon>
    </lineage>
</organism>
<dbReference type="RefSeq" id="WP_265281263.1">
    <property type="nucleotide sequence ID" value="NZ_QZCW01000001.1"/>
</dbReference>